<sequence>MSSPDANQYSFLAQMDFDPKPVLDVDGYLKPHLPAIATRYRYLQDWKHKIDQTEGGLEKFTRGYERFGLNVGPKNEVIYREWAPNAVNASLIGEF</sequence>
<name>A0ACA9PQG1_9GLOM</name>
<reference evidence="1" key="1">
    <citation type="submission" date="2021-06" db="EMBL/GenBank/DDBJ databases">
        <authorList>
            <person name="Kallberg Y."/>
            <person name="Tangrot J."/>
            <person name="Rosling A."/>
        </authorList>
    </citation>
    <scope>NUCLEOTIDE SEQUENCE</scope>
    <source>
        <strain evidence="1">CL356</strain>
    </source>
</reference>
<feature type="non-terminal residue" evidence="1">
    <location>
        <position position="95"/>
    </location>
</feature>
<gene>
    <name evidence="1" type="ORF">ACOLOM_LOCUS10942</name>
</gene>
<comment type="caution">
    <text evidence="1">The sequence shown here is derived from an EMBL/GenBank/DDBJ whole genome shotgun (WGS) entry which is preliminary data.</text>
</comment>
<protein>
    <submittedName>
        <fullName evidence="1">1979_t:CDS:1</fullName>
    </submittedName>
</protein>
<dbReference type="EMBL" id="CAJVPT010037209">
    <property type="protein sequence ID" value="CAG8716799.1"/>
    <property type="molecule type" value="Genomic_DNA"/>
</dbReference>
<organism evidence="1 2">
    <name type="scientific">Acaulospora colombiana</name>
    <dbReference type="NCBI Taxonomy" id="27376"/>
    <lineage>
        <taxon>Eukaryota</taxon>
        <taxon>Fungi</taxon>
        <taxon>Fungi incertae sedis</taxon>
        <taxon>Mucoromycota</taxon>
        <taxon>Glomeromycotina</taxon>
        <taxon>Glomeromycetes</taxon>
        <taxon>Diversisporales</taxon>
        <taxon>Acaulosporaceae</taxon>
        <taxon>Acaulospora</taxon>
    </lineage>
</organism>
<evidence type="ECO:0000313" key="2">
    <source>
        <dbReference type="Proteomes" id="UP000789525"/>
    </source>
</evidence>
<dbReference type="Proteomes" id="UP000789525">
    <property type="component" value="Unassembled WGS sequence"/>
</dbReference>
<proteinExistence type="predicted"/>
<evidence type="ECO:0000313" key="1">
    <source>
        <dbReference type="EMBL" id="CAG8716799.1"/>
    </source>
</evidence>
<accession>A0ACA9PQG1</accession>
<keyword evidence="2" id="KW-1185">Reference proteome</keyword>